<feature type="region of interest" description="Disordered" evidence="1">
    <location>
        <begin position="305"/>
        <end position="362"/>
    </location>
</feature>
<gene>
    <name evidence="2" type="ORF">M153_78520003</name>
</gene>
<reference evidence="2 3" key="1">
    <citation type="submission" date="2015-07" db="EMBL/GenBank/DDBJ databases">
        <title>The genome of Pseudoloma neurophilia, a relevant intracellular parasite of the zebrafish.</title>
        <authorList>
            <person name="Ndikumana S."/>
            <person name="Pelin A."/>
            <person name="Sanders J."/>
            <person name="Corradi N."/>
        </authorList>
    </citation>
    <scope>NUCLEOTIDE SEQUENCE [LARGE SCALE GENOMIC DNA]</scope>
    <source>
        <strain evidence="2 3">MK1</strain>
    </source>
</reference>
<protein>
    <submittedName>
        <fullName evidence="2">Uncharacterized protein</fullName>
    </submittedName>
</protein>
<organism evidence="2 3">
    <name type="scientific">Pseudoloma neurophilia</name>
    <dbReference type="NCBI Taxonomy" id="146866"/>
    <lineage>
        <taxon>Eukaryota</taxon>
        <taxon>Fungi</taxon>
        <taxon>Fungi incertae sedis</taxon>
        <taxon>Microsporidia</taxon>
        <taxon>Pseudoloma</taxon>
    </lineage>
</organism>
<dbReference type="AlphaFoldDB" id="A0A0R0LWN7"/>
<accession>A0A0R0LWN7</accession>
<dbReference type="InterPro" id="IPR019193">
    <property type="entry name" value="UBQ-conj_enz_E2-bd_prot"/>
</dbReference>
<name>A0A0R0LWN7_9MICR</name>
<dbReference type="Proteomes" id="UP000051530">
    <property type="component" value="Unassembled WGS sequence"/>
</dbReference>
<evidence type="ECO:0000313" key="2">
    <source>
        <dbReference type="EMBL" id="KRH92309.1"/>
    </source>
</evidence>
<keyword evidence="3" id="KW-1185">Reference proteome</keyword>
<feature type="non-terminal residue" evidence="2">
    <location>
        <position position="1"/>
    </location>
</feature>
<dbReference type="VEuPathDB" id="MicrosporidiaDB:M153_78520003"/>
<feature type="compositionally biased region" description="Basic and acidic residues" evidence="1">
    <location>
        <begin position="305"/>
        <end position="355"/>
    </location>
</feature>
<proteinExistence type="predicted"/>
<dbReference type="EMBL" id="LGUB01001027">
    <property type="protein sequence ID" value="KRH92309.1"/>
    <property type="molecule type" value="Genomic_DNA"/>
</dbReference>
<sequence>ETVADKQVYTFQVSDKITSKCVRIKSNDASNTILSKDASNTTLSKDASNTTLSKDASNAILSNDAPHCPLFSKIDSDHQNPYNNLKIISCSCKSAISYKSFNPLPSYNWNDNIEMWTCHNTQLPMFDQYKNDCKRRTVCKVKTRSKGILYGSFHFIADLECFSCGSECRSGGIKGSVTLDSGKEFNSEFVTLDSGEVFDSDGIKGPVTLDSVLISDSKSISDSKRKKSDKIIFYNQVITNWTTSEIIFYSFLNHFKTHTEYHIAQYEIILIAQVELYVLQNDQKVTDHGTKDHKTEYDQKVKDHGTKYDQRAKDHGTKYDQKVKDHGTKYDQRVKDHGTKDHKTEYEKTTTDNRFLKRKALR</sequence>
<comment type="caution">
    <text evidence="2">The sequence shown here is derived from an EMBL/GenBank/DDBJ whole genome shotgun (WGS) entry which is preliminary data.</text>
</comment>
<feature type="non-terminal residue" evidence="2">
    <location>
        <position position="362"/>
    </location>
</feature>
<evidence type="ECO:0000256" key="1">
    <source>
        <dbReference type="SAM" id="MobiDB-lite"/>
    </source>
</evidence>
<dbReference type="Pfam" id="PF09814">
    <property type="entry name" value="HECT_2"/>
    <property type="match status" value="1"/>
</dbReference>
<evidence type="ECO:0000313" key="3">
    <source>
        <dbReference type="Proteomes" id="UP000051530"/>
    </source>
</evidence>